<keyword evidence="3" id="KW-0670">Pyruvate</keyword>
<dbReference type="RefSeq" id="WP_183732463.1">
    <property type="nucleotide sequence ID" value="NZ_JACHID010000009.1"/>
</dbReference>
<name>A0A7W7Y536_9BACT</name>
<accession>A0A7W7Y536</accession>
<dbReference type="EMBL" id="JACHID010000009">
    <property type="protein sequence ID" value="MBB5022266.1"/>
    <property type="molecule type" value="Genomic_DNA"/>
</dbReference>
<evidence type="ECO:0000313" key="3">
    <source>
        <dbReference type="EMBL" id="MBB5022266.1"/>
    </source>
</evidence>
<dbReference type="SUPFAM" id="SSF53323">
    <property type="entry name" value="Pyruvate-ferredoxin oxidoreductase, PFOR, domain III"/>
    <property type="match status" value="1"/>
</dbReference>
<feature type="domain" description="Pyruvate/ketoisovalerate oxidoreductase catalytic" evidence="2">
    <location>
        <begin position="14"/>
        <end position="192"/>
    </location>
</feature>
<protein>
    <submittedName>
        <fullName evidence="3">Indolepyruvate ferredoxin oxidoreductase beta subunit</fullName>
        <ecNumber evidence="3">1.2.7.8</ecNumber>
    </submittedName>
</protein>
<dbReference type="InterPro" id="IPR019752">
    <property type="entry name" value="Pyrv/ketoisovalerate_OxRed_cat"/>
</dbReference>
<keyword evidence="4" id="KW-1185">Reference proteome</keyword>
<keyword evidence="1 3" id="KW-0560">Oxidoreductase</keyword>
<dbReference type="PANTHER" id="PTHR43854:SF1">
    <property type="entry name" value="INDOLEPYRUVATE OXIDOREDUCTASE SUBUNIT IORB"/>
    <property type="match status" value="1"/>
</dbReference>
<dbReference type="InterPro" id="IPR052198">
    <property type="entry name" value="IorB_Oxidoreductase"/>
</dbReference>
<evidence type="ECO:0000259" key="2">
    <source>
        <dbReference type="Pfam" id="PF01558"/>
    </source>
</evidence>
<evidence type="ECO:0000256" key="1">
    <source>
        <dbReference type="ARBA" id="ARBA00023002"/>
    </source>
</evidence>
<dbReference type="PANTHER" id="PTHR43854">
    <property type="entry name" value="INDOLEPYRUVATE OXIDOREDUCTASE SUBUNIT IORB"/>
    <property type="match status" value="1"/>
</dbReference>
<sequence length="196" mass="21447">MEDKITNILLAGVGGQGILLTSEILSEVALGKGLDVKKSEVHGMAQRGGSVVSHVRIGKEVHSPLIRSGEANFLLSFEKMETLRWQSLISRDTVCIVNDTQIFPTNVNVGLDKYPEDIDAFLDQNFNACFRVDASKLAVQAGTAKAANIVLVGALARLLTDYDKELWLDAIKRKVPKATVKINCEAFRLGYESMVL</sequence>
<dbReference type="Gene3D" id="3.40.920.10">
    <property type="entry name" value="Pyruvate-ferredoxin oxidoreductase, PFOR, domain III"/>
    <property type="match status" value="1"/>
</dbReference>
<dbReference type="AlphaFoldDB" id="A0A7W7Y536"/>
<dbReference type="InterPro" id="IPR002869">
    <property type="entry name" value="Pyrv_flavodox_OxRed_cen"/>
</dbReference>
<dbReference type="Pfam" id="PF01558">
    <property type="entry name" value="POR"/>
    <property type="match status" value="1"/>
</dbReference>
<dbReference type="NCBIfam" id="NF005322">
    <property type="entry name" value="PRK06853.1-2"/>
    <property type="match status" value="1"/>
</dbReference>
<proteinExistence type="predicted"/>
<dbReference type="EC" id="1.2.7.8" evidence="3"/>
<reference evidence="3 4" key="1">
    <citation type="submission" date="2020-08" db="EMBL/GenBank/DDBJ databases">
        <title>Genomic Encyclopedia of Type Strains, Phase IV (KMG-IV): sequencing the most valuable type-strain genomes for metagenomic binning, comparative biology and taxonomic classification.</title>
        <authorList>
            <person name="Goeker M."/>
        </authorList>
    </citation>
    <scope>NUCLEOTIDE SEQUENCE [LARGE SCALE GENOMIC DNA]</scope>
    <source>
        <strain evidence="3 4">DSM 22071</strain>
    </source>
</reference>
<dbReference type="Proteomes" id="UP000528322">
    <property type="component" value="Unassembled WGS sequence"/>
</dbReference>
<gene>
    <name evidence="3" type="ORF">HNR37_001598</name>
</gene>
<organism evidence="3 4">
    <name type="scientific">Desulfurispira natronophila</name>
    <dbReference type="NCBI Taxonomy" id="682562"/>
    <lineage>
        <taxon>Bacteria</taxon>
        <taxon>Pseudomonadati</taxon>
        <taxon>Chrysiogenota</taxon>
        <taxon>Chrysiogenia</taxon>
        <taxon>Chrysiogenales</taxon>
        <taxon>Chrysiogenaceae</taxon>
        <taxon>Desulfurispira</taxon>
    </lineage>
</organism>
<dbReference type="GO" id="GO:0043805">
    <property type="term" value="F:indolepyruvate ferredoxin oxidoreductase activity"/>
    <property type="evidence" value="ECO:0007669"/>
    <property type="project" value="UniProtKB-EC"/>
</dbReference>
<comment type="caution">
    <text evidence="3">The sequence shown here is derived from an EMBL/GenBank/DDBJ whole genome shotgun (WGS) entry which is preliminary data.</text>
</comment>
<evidence type="ECO:0000313" key="4">
    <source>
        <dbReference type="Proteomes" id="UP000528322"/>
    </source>
</evidence>